<gene>
    <name evidence="2" type="ORF">H9628_01450</name>
</gene>
<evidence type="ECO:0000256" key="1">
    <source>
        <dbReference type="SAM" id="Phobius"/>
    </source>
</evidence>
<proteinExistence type="predicted"/>
<comment type="caution">
    <text evidence="2">The sequence shown here is derived from an EMBL/GenBank/DDBJ whole genome shotgun (WGS) entry which is preliminary data.</text>
</comment>
<organism evidence="2 3">
    <name type="scientific">Kaistella pullorum</name>
    <dbReference type="NCBI Taxonomy" id="2763074"/>
    <lineage>
        <taxon>Bacteria</taxon>
        <taxon>Pseudomonadati</taxon>
        <taxon>Bacteroidota</taxon>
        <taxon>Flavobacteriia</taxon>
        <taxon>Flavobacteriales</taxon>
        <taxon>Weeksellaceae</taxon>
        <taxon>Chryseobacterium group</taxon>
        <taxon>Kaistella</taxon>
    </lineage>
</organism>
<protein>
    <submittedName>
        <fullName evidence="2">Uncharacterized protein</fullName>
    </submittedName>
</protein>
<keyword evidence="3" id="KW-1185">Reference proteome</keyword>
<dbReference type="RefSeq" id="WP_251832336.1">
    <property type="nucleotide sequence ID" value="NZ_JACSPS010000001.1"/>
</dbReference>
<dbReference type="EMBL" id="JACSPS010000001">
    <property type="protein sequence ID" value="MBD8017125.1"/>
    <property type="molecule type" value="Genomic_DNA"/>
</dbReference>
<accession>A0ABR8WJ77</accession>
<name>A0ABR8WJ77_9FLAO</name>
<keyword evidence="1" id="KW-0812">Transmembrane</keyword>
<evidence type="ECO:0000313" key="3">
    <source>
        <dbReference type="Proteomes" id="UP000626242"/>
    </source>
</evidence>
<feature type="transmembrane region" description="Helical" evidence="1">
    <location>
        <begin position="49"/>
        <end position="68"/>
    </location>
</feature>
<evidence type="ECO:0000313" key="2">
    <source>
        <dbReference type="EMBL" id="MBD8017125.1"/>
    </source>
</evidence>
<feature type="transmembrane region" description="Helical" evidence="1">
    <location>
        <begin position="20"/>
        <end position="37"/>
    </location>
</feature>
<sequence>MKRKSFEEMSYLRIEKFKNIAALLFFVVLILVSFYFGNPEKEKIADLTFWGLIKSIVLSPFRVLFKWFT</sequence>
<keyword evidence="1" id="KW-1133">Transmembrane helix</keyword>
<reference evidence="2 3" key="1">
    <citation type="submission" date="2020-08" db="EMBL/GenBank/DDBJ databases">
        <title>A Genomic Blueprint of the Chicken Gut Microbiome.</title>
        <authorList>
            <person name="Gilroy R."/>
            <person name="Ravi A."/>
            <person name="Getino M."/>
            <person name="Pursley I."/>
            <person name="Horton D.L."/>
            <person name="Alikhan N.-F."/>
            <person name="Baker D."/>
            <person name="Gharbi K."/>
            <person name="Hall N."/>
            <person name="Watson M."/>
            <person name="Adriaenssens E.M."/>
            <person name="Foster-Nyarko E."/>
            <person name="Jarju S."/>
            <person name="Secka A."/>
            <person name="Antonio M."/>
            <person name="Oren A."/>
            <person name="Chaudhuri R."/>
            <person name="La Ragione R.M."/>
            <person name="Hildebrand F."/>
            <person name="Pallen M.J."/>
        </authorList>
    </citation>
    <scope>NUCLEOTIDE SEQUENCE [LARGE SCALE GENOMIC DNA]</scope>
    <source>
        <strain evidence="2 3">Sa1CVA4</strain>
    </source>
</reference>
<dbReference type="Proteomes" id="UP000626242">
    <property type="component" value="Unassembled WGS sequence"/>
</dbReference>
<keyword evidence="1" id="KW-0472">Membrane</keyword>